<dbReference type="CDD" id="cd02966">
    <property type="entry name" value="TlpA_like_family"/>
    <property type="match status" value="1"/>
</dbReference>
<dbReference type="Pfam" id="PF00578">
    <property type="entry name" value="AhpC-TSA"/>
    <property type="match status" value="1"/>
</dbReference>
<keyword evidence="3" id="KW-1185">Reference proteome</keyword>
<gene>
    <name evidence="2" type="ORF">ACFSBW_03750</name>
</gene>
<proteinExistence type="predicted"/>
<dbReference type="Proteomes" id="UP001597052">
    <property type="component" value="Unassembled WGS sequence"/>
</dbReference>
<dbReference type="InterPro" id="IPR013766">
    <property type="entry name" value="Thioredoxin_domain"/>
</dbReference>
<name>A0ABD6D5I3_9EURY</name>
<reference evidence="2 3" key="1">
    <citation type="journal article" date="2019" name="Int. J. Syst. Evol. Microbiol.">
        <title>The Global Catalogue of Microorganisms (GCM) 10K type strain sequencing project: providing services to taxonomists for standard genome sequencing and annotation.</title>
        <authorList>
            <consortium name="The Broad Institute Genomics Platform"/>
            <consortium name="The Broad Institute Genome Sequencing Center for Infectious Disease"/>
            <person name="Wu L."/>
            <person name="Ma J."/>
        </authorList>
    </citation>
    <scope>NUCLEOTIDE SEQUENCE [LARGE SCALE GENOMIC DNA]</scope>
    <source>
        <strain evidence="2 3">CGMCC 1.10593</strain>
    </source>
</reference>
<sequence>MQRRSLLGTLGAALGVGLAGCSASVNSTDDSSESLTLPSVVTTGDLPEGQVELIPEGTVTLLNFFATWCKPCVDEMPHFRRLRAEYDAETLHMVSITPEVEEELIEEFWSEHEGTWPVVNDPALEATDRWDANSYPTNLLFDRNGEQVTEGGHGLRVRDFEGLQSRIEPLVEDSS</sequence>
<protein>
    <submittedName>
        <fullName evidence="2">TlpA family protein disulfide reductase</fullName>
    </submittedName>
</protein>
<comment type="caution">
    <text evidence="2">The sequence shown here is derived from an EMBL/GenBank/DDBJ whole genome shotgun (WGS) entry which is preliminary data.</text>
</comment>
<dbReference type="Gene3D" id="3.40.30.10">
    <property type="entry name" value="Glutaredoxin"/>
    <property type="match status" value="1"/>
</dbReference>
<dbReference type="InterPro" id="IPR000866">
    <property type="entry name" value="AhpC/TSA"/>
</dbReference>
<feature type="domain" description="Thioredoxin" evidence="1">
    <location>
        <begin position="26"/>
        <end position="172"/>
    </location>
</feature>
<dbReference type="PROSITE" id="PS51257">
    <property type="entry name" value="PROKAR_LIPOPROTEIN"/>
    <property type="match status" value="1"/>
</dbReference>
<dbReference type="AlphaFoldDB" id="A0ABD6D5I3"/>
<organism evidence="2 3">
    <name type="scientific">Halohasta litorea</name>
    <dbReference type="NCBI Taxonomy" id="869891"/>
    <lineage>
        <taxon>Archaea</taxon>
        <taxon>Methanobacteriati</taxon>
        <taxon>Methanobacteriota</taxon>
        <taxon>Stenosarchaea group</taxon>
        <taxon>Halobacteria</taxon>
        <taxon>Halobacteriales</taxon>
        <taxon>Haloferacaceae</taxon>
        <taxon>Halohasta</taxon>
    </lineage>
</organism>
<evidence type="ECO:0000313" key="3">
    <source>
        <dbReference type="Proteomes" id="UP001597052"/>
    </source>
</evidence>
<dbReference type="InterPro" id="IPR036249">
    <property type="entry name" value="Thioredoxin-like_sf"/>
</dbReference>
<dbReference type="EMBL" id="JBHUDM010000001">
    <property type="protein sequence ID" value="MFD1640990.1"/>
    <property type="molecule type" value="Genomic_DNA"/>
</dbReference>
<evidence type="ECO:0000313" key="2">
    <source>
        <dbReference type="EMBL" id="MFD1640990.1"/>
    </source>
</evidence>
<dbReference type="SUPFAM" id="SSF52833">
    <property type="entry name" value="Thioredoxin-like"/>
    <property type="match status" value="1"/>
</dbReference>
<accession>A0ABD6D5I3</accession>
<dbReference type="InterPro" id="IPR050553">
    <property type="entry name" value="Thioredoxin_ResA/DsbE_sf"/>
</dbReference>
<dbReference type="PANTHER" id="PTHR42852">
    <property type="entry name" value="THIOL:DISULFIDE INTERCHANGE PROTEIN DSBE"/>
    <property type="match status" value="1"/>
</dbReference>
<dbReference type="PROSITE" id="PS51352">
    <property type="entry name" value="THIOREDOXIN_2"/>
    <property type="match status" value="1"/>
</dbReference>
<dbReference type="PANTHER" id="PTHR42852:SF13">
    <property type="entry name" value="PROTEIN DIPZ"/>
    <property type="match status" value="1"/>
</dbReference>
<dbReference type="RefSeq" id="WP_256394679.1">
    <property type="nucleotide sequence ID" value="NZ_JANHDJ010000001.1"/>
</dbReference>
<evidence type="ECO:0000259" key="1">
    <source>
        <dbReference type="PROSITE" id="PS51352"/>
    </source>
</evidence>